<evidence type="ECO:0000313" key="1">
    <source>
        <dbReference type="EMBL" id="SEG65604.1"/>
    </source>
</evidence>
<evidence type="ECO:0000313" key="2">
    <source>
        <dbReference type="Proteomes" id="UP000236732"/>
    </source>
</evidence>
<dbReference type="Proteomes" id="UP000236732">
    <property type="component" value="Unassembled WGS sequence"/>
</dbReference>
<name>A0A1H6BY08_9ACTN</name>
<sequence length="43" mass="4514">MIVCSTMLPEASVALARKDTWPVAGFRRNSTPPAGVLTSLGVL</sequence>
<accession>A0A1H6BY08</accession>
<proteinExistence type="predicted"/>
<dbReference type="EMBL" id="FNVT01000003">
    <property type="protein sequence ID" value="SEG65604.1"/>
    <property type="molecule type" value="Genomic_DNA"/>
</dbReference>
<reference evidence="1 2" key="1">
    <citation type="submission" date="2016-10" db="EMBL/GenBank/DDBJ databases">
        <authorList>
            <person name="de Groot N.N."/>
        </authorList>
    </citation>
    <scope>NUCLEOTIDE SEQUENCE [LARGE SCALE GENOMIC DNA]</scope>
    <source>
        <strain evidence="1 2">CGMCC 4.7037</strain>
    </source>
</reference>
<dbReference type="AlphaFoldDB" id="A0A1H6BY08"/>
<organism evidence="1 2">
    <name type="scientific">Nonomuraea solani</name>
    <dbReference type="NCBI Taxonomy" id="1144553"/>
    <lineage>
        <taxon>Bacteria</taxon>
        <taxon>Bacillati</taxon>
        <taxon>Actinomycetota</taxon>
        <taxon>Actinomycetes</taxon>
        <taxon>Streptosporangiales</taxon>
        <taxon>Streptosporangiaceae</taxon>
        <taxon>Nonomuraea</taxon>
    </lineage>
</organism>
<gene>
    <name evidence="1" type="ORF">SAMN05444920_103743</name>
</gene>
<keyword evidence="2" id="KW-1185">Reference proteome</keyword>
<protein>
    <submittedName>
        <fullName evidence="1">Uncharacterized protein</fullName>
    </submittedName>
</protein>